<dbReference type="InterPro" id="IPR038186">
    <property type="entry name" value="CHAD_dom_sf"/>
</dbReference>
<dbReference type="PANTHER" id="PTHR39339">
    <property type="entry name" value="SLR1444 PROTEIN"/>
    <property type="match status" value="1"/>
</dbReference>
<proteinExistence type="predicted"/>
<dbReference type="PROSITE" id="PS51707">
    <property type="entry name" value="CYTH"/>
    <property type="match status" value="1"/>
</dbReference>
<dbReference type="InterPro" id="IPR033469">
    <property type="entry name" value="CYTH-like_dom_sf"/>
</dbReference>
<dbReference type="SMART" id="SM00880">
    <property type="entry name" value="CHAD"/>
    <property type="match status" value="1"/>
</dbReference>
<dbReference type="Proteomes" id="UP000249185">
    <property type="component" value="Unassembled WGS sequence"/>
</dbReference>
<feature type="domain" description="CHAD" evidence="2">
    <location>
        <begin position="230"/>
        <end position="515"/>
    </location>
</feature>
<dbReference type="Pfam" id="PF01928">
    <property type="entry name" value="CYTH"/>
    <property type="match status" value="1"/>
</dbReference>
<gene>
    <name evidence="3" type="ORF">DI556_01345</name>
</gene>
<evidence type="ECO:0000313" key="4">
    <source>
        <dbReference type="Proteomes" id="UP000249185"/>
    </source>
</evidence>
<dbReference type="PANTHER" id="PTHR39339:SF1">
    <property type="entry name" value="CHAD DOMAIN-CONTAINING PROTEIN"/>
    <property type="match status" value="1"/>
</dbReference>
<dbReference type="CDD" id="cd07756">
    <property type="entry name" value="CYTH-like_Pase_CHAD"/>
    <property type="match status" value="1"/>
</dbReference>
<dbReference type="PROSITE" id="PS51708">
    <property type="entry name" value="CHAD"/>
    <property type="match status" value="1"/>
</dbReference>
<accession>A0A2W5NFP8</accession>
<dbReference type="EMBL" id="QFPW01000001">
    <property type="protein sequence ID" value="PZQ52332.1"/>
    <property type="molecule type" value="Genomic_DNA"/>
</dbReference>
<dbReference type="SMART" id="SM01118">
    <property type="entry name" value="CYTH"/>
    <property type="match status" value="1"/>
</dbReference>
<dbReference type="Gene3D" id="2.40.320.10">
    <property type="entry name" value="Hypothetical Protein Pfu-838710-001"/>
    <property type="match status" value="1"/>
</dbReference>
<comment type="caution">
    <text evidence="3">The sequence shown here is derived from an EMBL/GenBank/DDBJ whole genome shotgun (WGS) entry which is preliminary data.</text>
</comment>
<dbReference type="InterPro" id="IPR007899">
    <property type="entry name" value="CHAD_dom"/>
</dbReference>
<reference evidence="3 4" key="1">
    <citation type="submission" date="2017-08" db="EMBL/GenBank/DDBJ databases">
        <title>Infants hospitalized years apart are colonized by the same room-sourced microbial strains.</title>
        <authorList>
            <person name="Brooks B."/>
            <person name="Olm M.R."/>
            <person name="Firek B.A."/>
            <person name="Baker R."/>
            <person name="Thomas B.C."/>
            <person name="Morowitz M.J."/>
            <person name="Banfield J.F."/>
        </authorList>
    </citation>
    <scope>NUCLEOTIDE SEQUENCE [LARGE SCALE GENOMIC DNA]</scope>
    <source>
        <strain evidence="3">S2_005_002_R2_34</strain>
    </source>
</reference>
<name>A0A2W5NFP8_RHOSU</name>
<dbReference type="Gene3D" id="1.40.20.10">
    <property type="entry name" value="CHAD domain"/>
    <property type="match status" value="1"/>
</dbReference>
<sequence length="522" mass="56445">MFRHASPAEMEAMPTEVELKITLDPASAKQVMTAAALAELRVARGRTETLVSIYYDTPGESLAAAGIALRLRRVGRRWLQTIKRKAGPEAGGLFANHELEIPAPGGRLVREGDDPAFAAVAEAVGDAPLSALFETRVKRRVELLRLPEGLVELAIDEGEIVAGDRTEPIHEAELELKEGEVAALYALARRLFREGPIRFAARNKSARGYALARGEAASPSKPAAPGFSAETGVEIVARDILRDCFRQIAGNLERVADGEAPEGPHQLRVGLRRLRTALALFEPALGPAGRALSDSARELGKVVSGLRDLDVLGEEVAALGDAGLDAAARDALLAALARRREVERTKVRARLAGPDGAGFVLALAEFIETRGWLVPTDYAQTARLAQPIGALAPAMLDKRLKAARRRARGIEGLDEDGLHDLRKSLKTLRYGVEMLAPIHRGREVATYTRAIKDLQERFGSLTDAAMARHWLAGEAAIATGDPAAQRAAGWQLGYMAARVERDRAGIFSAWHDLAEAKPYWRK</sequence>
<protein>
    <submittedName>
        <fullName evidence="3">Inorganic triphosphatase</fullName>
    </submittedName>
</protein>
<organism evidence="3 4">
    <name type="scientific">Rhodovulum sulfidophilum</name>
    <name type="common">Rhodobacter sulfidophilus</name>
    <dbReference type="NCBI Taxonomy" id="35806"/>
    <lineage>
        <taxon>Bacteria</taxon>
        <taxon>Pseudomonadati</taxon>
        <taxon>Pseudomonadota</taxon>
        <taxon>Alphaproteobacteria</taxon>
        <taxon>Rhodobacterales</taxon>
        <taxon>Paracoccaceae</taxon>
        <taxon>Rhodovulum</taxon>
    </lineage>
</organism>
<dbReference type="SUPFAM" id="SSF55154">
    <property type="entry name" value="CYTH-like phosphatases"/>
    <property type="match status" value="1"/>
</dbReference>
<dbReference type="InterPro" id="IPR023577">
    <property type="entry name" value="CYTH_domain"/>
</dbReference>
<evidence type="ECO:0000313" key="3">
    <source>
        <dbReference type="EMBL" id="PZQ52332.1"/>
    </source>
</evidence>
<evidence type="ECO:0000259" key="2">
    <source>
        <dbReference type="PROSITE" id="PS51708"/>
    </source>
</evidence>
<dbReference type="Pfam" id="PF05235">
    <property type="entry name" value="CHAD"/>
    <property type="match status" value="1"/>
</dbReference>
<feature type="domain" description="CYTH" evidence="1">
    <location>
        <begin position="14"/>
        <end position="215"/>
    </location>
</feature>
<evidence type="ECO:0000259" key="1">
    <source>
        <dbReference type="PROSITE" id="PS51707"/>
    </source>
</evidence>
<dbReference type="AlphaFoldDB" id="A0A2W5NFP8"/>